<dbReference type="WBParaSite" id="ACRNAN_scaffold986.g20625.t1">
    <property type="protein sequence ID" value="ACRNAN_scaffold986.g20625.t1"/>
    <property type="gene ID" value="ACRNAN_scaffold986.g20625"/>
</dbReference>
<evidence type="ECO:0000256" key="8">
    <source>
        <dbReference type="PROSITE-ProRule" id="PRU00108"/>
    </source>
</evidence>
<keyword evidence="6 10" id="KW-0804">Transcription</keyword>
<feature type="compositionally biased region" description="Polar residues" evidence="11">
    <location>
        <begin position="611"/>
        <end position="649"/>
    </location>
</feature>
<feature type="region of interest" description="Disordered" evidence="11">
    <location>
        <begin position="249"/>
        <end position="330"/>
    </location>
</feature>
<dbReference type="SUPFAM" id="SSF47413">
    <property type="entry name" value="lambda repressor-like DNA-binding domains"/>
    <property type="match status" value="1"/>
</dbReference>
<organism evidence="14 15">
    <name type="scientific">Acrobeloides nanus</name>
    <dbReference type="NCBI Taxonomy" id="290746"/>
    <lineage>
        <taxon>Eukaryota</taxon>
        <taxon>Metazoa</taxon>
        <taxon>Ecdysozoa</taxon>
        <taxon>Nematoda</taxon>
        <taxon>Chromadorea</taxon>
        <taxon>Rhabditida</taxon>
        <taxon>Tylenchina</taxon>
        <taxon>Cephalobomorpha</taxon>
        <taxon>Cephaloboidea</taxon>
        <taxon>Cephalobidae</taxon>
        <taxon>Acrobeloides</taxon>
    </lineage>
</organism>
<feature type="DNA-binding region" description="Homeobox" evidence="8">
    <location>
        <begin position="463"/>
        <end position="522"/>
    </location>
</feature>
<dbReference type="InterPro" id="IPR009057">
    <property type="entry name" value="Homeodomain-like_sf"/>
</dbReference>
<dbReference type="CDD" id="cd00086">
    <property type="entry name" value="homeodomain"/>
    <property type="match status" value="1"/>
</dbReference>
<dbReference type="PROSITE" id="PS51042">
    <property type="entry name" value="CUT"/>
    <property type="match status" value="1"/>
</dbReference>
<evidence type="ECO:0000259" key="13">
    <source>
        <dbReference type="PROSITE" id="PS51042"/>
    </source>
</evidence>
<keyword evidence="4 8" id="KW-0238">DNA-binding</keyword>
<dbReference type="InterPro" id="IPR001356">
    <property type="entry name" value="HD"/>
</dbReference>
<evidence type="ECO:0000256" key="5">
    <source>
        <dbReference type="ARBA" id="ARBA00023155"/>
    </source>
</evidence>
<comment type="similarity">
    <text evidence="2 10">Belongs to the CUT homeobox family.</text>
</comment>
<feature type="domain" description="CUT" evidence="13">
    <location>
        <begin position="334"/>
        <end position="420"/>
    </location>
</feature>
<feature type="domain" description="Homeobox" evidence="12">
    <location>
        <begin position="461"/>
        <end position="521"/>
    </location>
</feature>
<keyword evidence="7 8" id="KW-0539">Nucleus</keyword>
<reference evidence="15" key="1">
    <citation type="submission" date="2022-11" db="UniProtKB">
        <authorList>
            <consortium name="WormBaseParasite"/>
        </authorList>
    </citation>
    <scope>IDENTIFICATION</scope>
</reference>
<name>A0A914ENV8_9BILA</name>
<keyword evidence="5 8" id="KW-0371">Homeobox</keyword>
<dbReference type="PANTHER" id="PTHR14057">
    <property type="entry name" value="TRANSCRIPTION FACTOR ONECUT"/>
    <property type="match status" value="1"/>
</dbReference>
<evidence type="ECO:0000313" key="14">
    <source>
        <dbReference type="Proteomes" id="UP000887540"/>
    </source>
</evidence>
<evidence type="ECO:0000256" key="7">
    <source>
        <dbReference type="ARBA" id="ARBA00023242"/>
    </source>
</evidence>
<comment type="subcellular location">
    <subcellularLocation>
        <location evidence="1 8 9">Nucleus</location>
    </subcellularLocation>
</comment>
<evidence type="ECO:0000256" key="9">
    <source>
        <dbReference type="RuleBase" id="RU000682"/>
    </source>
</evidence>
<dbReference type="FunFam" id="1.10.10.60:FF:000054">
    <property type="entry name" value="One cut domain family member"/>
    <property type="match status" value="1"/>
</dbReference>
<feature type="region of interest" description="Disordered" evidence="11">
    <location>
        <begin position="1"/>
        <end position="25"/>
    </location>
</feature>
<dbReference type="SUPFAM" id="SSF46689">
    <property type="entry name" value="Homeodomain-like"/>
    <property type="match status" value="1"/>
</dbReference>
<dbReference type="InterPro" id="IPR003350">
    <property type="entry name" value="CUT_dom"/>
</dbReference>
<sequence length="690" mass="74946">MEPPAVTSCSSLSQQHSVSSEKNRRDMGGVEFLHIDPNLTFNSMNRHFEELPENFLETISPQQGTPTMSLGLSSQDGNSLGPQLASLTPMSVAGGNDHGGYATLVPMPAPSHYTSSLKMESLDHLSSQLHSIHPSPLDKSFGSGPAGLLSPLLDNTREQSAMGLIGMHRANGRASDMLSNLRRPVSYIKEEINSDMTFQSAQDYDTSFVMHQPSQQELERMTAETPPAISNVDVASSILASLAGETTSSITPQQFISPTQQSTSRNGRSQATPRNRSKMDSNSEASGTKTDFSGAGRSSGAAARNRNSASVTLPPGAGVPRATYSTTDMTDPLNAEIDDAIYIDTKDLCKRVAYELKQHSIPQAVFAERILCRSQGTLSDLLRNPKPWNRLKSGRETFRRMYNWIQQPLHIRLSILDMYKGPMGSATTSTNTLPPPTPAQNARHGTRIRSSGSGDENGQGGNSKRPRLVFTDIQKRTLQAIFKETQRPSREMQQTIAEHLRLDMSTVSNFFMNARRRSRNGSSIGDEPAPYQQVFSVRTITPPPDSPPQRPNGARVRTYKTSSSNSQIPDHIEETVAAVAERAAHYSEEMGHDFLSSDDANLLMNDDPAIWSSNDNGETTSSINMNQVPSPKNVTSSTRTIPISDNKTIQVKVERETSSTSSADAAVASPEYVATSSVSSAPASIDANAS</sequence>
<evidence type="ECO:0000256" key="11">
    <source>
        <dbReference type="SAM" id="MobiDB-lite"/>
    </source>
</evidence>
<evidence type="ECO:0000256" key="2">
    <source>
        <dbReference type="ARBA" id="ARBA00008190"/>
    </source>
</evidence>
<dbReference type="GO" id="GO:0005634">
    <property type="term" value="C:nucleus"/>
    <property type="evidence" value="ECO:0007669"/>
    <property type="project" value="UniProtKB-SubCell"/>
</dbReference>
<dbReference type="Pfam" id="PF02376">
    <property type="entry name" value="CUT"/>
    <property type="match status" value="1"/>
</dbReference>
<dbReference type="PROSITE" id="PS50071">
    <property type="entry name" value="HOMEOBOX_2"/>
    <property type="match status" value="1"/>
</dbReference>
<dbReference type="InterPro" id="IPR010982">
    <property type="entry name" value="Lambda_DNA-bd_dom_sf"/>
</dbReference>
<dbReference type="GO" id="GO:0000978">
    <property type="term" value="F:RNA polymerase II cis-regulatory region sequence-specific DNA binding"/>
    <property type="evidence" value="ECO:0007669"/>
    <property type="project" value="TreeGrafter"/>
</dbReference>
<feature type="compositionally biased region" description="Low complexity" evidence="11">
    <location>
        <begin position="8"/>
        <end position="18"/>
    </location>
</feature>
<feature type="region of interest" description="Disordered" evidence="11">
    <location>
        <begin position="607"/>
        <end position="690"/>
    </location>
</feature>
<keyword evidence="3 10" id="KW-0805">Transcription regulation</keyword>
<feature type="compositionally biased region" description="Low complexity" evidence="11">
    <location>
        <begin position="293"/>
        <end position="310"/>
    </location>
</feature>
<feature type="region of interest" description="Disordered" evidence="11">
    <location>
        <begin position="425"/>
        <end position="470"/>
    </location>
</feature>
<dbReference type="SMART" id="SM00389">
    <property type="entry name" value="HOX"/>
    <property type="match status" value="1"/>
</dbReference>
<feature type="compositionally biased region" description="Pro residues" evidence="11">
    <location>
        <begin position="541"/>
        <end position="550"/>
    </location>
</feature>
<dbReference type="Proteomes" id="UP000887540">
    <property type="component" value="Unplaced"/>
</dbReference>
<feature type="region of interest" description="Disordered" evidence="11">
    <location>
        <begin position="538"/>
        <end position="568"/>
    </location>
</feature>
<dbReference type="Pfam" id="PF00046">
    <property type="entry name" value="Homeodomain"/>
    <property type="match status" value="1"/>
</dbReference>
<dbReference type="InterPro" id="IPR051649">
    <property type="entry name" value="CUT_Homeobox"/>
</dbReference>
<proteinExistence type="inferred from homology"/>
<dbReference type="AlphaFoldDB" id="A0A914ENV8"/>
<protein>
    <recommendedName>
        <fullName evidence="10">One cut domain family member</fullName>
    </recommendedName>
</protein>
<accession>A0A914ENV8</accession>
<dbReference type="PANTHER" id="PTHR14057:SF47">
    <property type="entry name" value="HOMEOBOX PROTEIN ONECUT"/>
    <property type="match status" value="1"/>
</dbReference>
<evidence type="ECO:0000259" key="12">
    <source>
        <dbReference type="PROSITE" id="PS50071"/>
    </source>
</evidence>
<dbReference type="Gene3D" id="1.10.260.40">
    <property type="entry name" value="lambda repressor-like DNA-binding domains"/>
    <property type="match status" value="1"/>
</dbReference>
<feature type="compositionally biased region" description="Polar residues" evidence="11">
    <location>
        <begin position="559"/>
        <end position="568"/>
    </location>
</feature>
<dbReference type="FunFam" id="1.10.260.40:FF:000005">
    <property type="entry name" value="One cut domain family member"/>
    <property type="match status" value="1"/>
</dbReference>
<keyword evidence="14" id="KW-1185">Reference proteome</keyword>
<dbReference type="Gene3D" id="1.10.10.60">
    <property type="entry name" value="Homeodomain-like"/>
    <property type="match status" value="1"/>
</dbReference>
<evidence type="ECO:0000256" key="4">
    <source>
        <dbReference type="ARBA" id="ARBA00023125"/>
    </source>
</evidence>
<evidence type="ECO:0000256" key="1">
    <source>
        <dbReference type="ARBA" id="ARBA00004123"/>
    </source>
</evidence>
<evidence type="ECO:0000256" key="3">
    <source>
        <dbReference type="ARBA" id="ARBA00023015"/>
    </source>
</evidence>
<dbReference type="GO" id="GO:0000981">
    <property type="term" value="F:DNA-binding transcription factor activity, RNA polymerase II-specific"/>
    <property type="evidence" value="ECO:0007669"/>
    <property type="project" value="TreeGrafter"/>
</dbReference>
<dbReference type="SMART" id="SM01109">
    <property type="entry name" value="CUT"/>
    <property type="match status" value="1"/>
</dbReference>
<feature type="compositionally biased region" description="Polar residues" evidence="11">
    <location>
        <begin position="249"/>
        <end position="291"/>
    </location>
</feature>
<feature type="compositionally biased region" description="Low complexity" evidence="11">
    <location>
        <begin position="658"/>
        <end position="690"/>
    </location>
</feature>
<evidence type="ECO:0000256" key="10">
    <source>
        <dbReference type="RuleBase" id="RU361129"/>
    </source>
</evidence>
<evidence type="ECO:0000256" key="6">
    <source>
        <dbReference type="ARBA" id="ARBA00023163"/>
    </source>
</evidence>
<evidence type="ECO:0000313" key="15">
    <source>
        <dbReference type="WBParaSite" id="ACRNAN_scaffold986.g20625.t1"/>
    </source>
</evidence>